<dbReference type="GO" id="GO:0016787">
    <property type="term" value="F:hydrolase activity"/>
    <property type="evidence" value="ECO:0007669"/>
    <property type="project" value="UniProtKB-KW"/>
</dbReference>
<dbReference type="AlphaFoldDB" id="A0AAW4FS16"/>
<dbReference type="Gene3D" id="3.40.50.300">
    <property type="entry name" value="P-loop containing nucleotide triphosphate hydrolases"/>
    <property type="match status" value="2"/>
</dbReference>
<evidence type="ECO:0000259" key="5">
    <source>
        <dbReference type="PROSITE" id="PS51192"/>
    </source>
</evidence>
<dbReference type="GO" id="GO:0003676">
    <property type="term" value="F:nucleic acid binding"/>
    <property type="evidence" value="ECO:0007669"/>
    <property type="project" value="InterPro"/>
</dbReference>
<dbReference type="SMART" id="SM00490">
    <property type="entry name" value="HELICc"/>
    <property type="match status" value="1"/>
</dbReference>
<evidence type="ECO:0000313" key="7">
    <source>
        <dbReference type="EMBL" id="MBM3094048.1"/>
    </source>
</evidence>
<dbReference type="Proteomes" id="UP000744980">
    <property type="component" value="Unassembled WGS sequence"/>
</dbReference>
<evidence type="ECO:0000256" key="3">
    <source>
        <dbReference type="ARBA" id="ARBA00022806"/>
    </source>
</evidence>
<dbReference type="EMBL" id="WXFA01000021">
    <property type="protein sequence ID" value="MBM3094048.1"/>
    <property type="molecule type" value="Genomic_DNA"/>
</dbReference>
<dbReference type="GO" id="GO:0004386">
    <property type="term" value="F:helicase activity"/>
    <property type="evidence" value="ECO:0007669"/>
    <property type="project" value="UniProtKB-KW"/>
</dbReference>
<evidence type="ECO:0000256" key="4">
    <source>
        <dbReference type="ARBA" id="ARBA00022840"/>
    </source>
</evidence>
<dbReference type="SUPFAM" id="SSF52540">
    <property type="entry name" value="P-loop containing nucleoside triphosphate hydrolases"/>
    <property type="match status" value="1"/>
</dbReference>
<evidence type="ECO:0000256" key="1">
    <source>
        <dbReference type="ARBA" id="ARBA00022741"/>
    </source>
</evidence>
<accession>A0AAW4FS16</accession>
<feature type="domain" description="Helicase ATP-binding" evidence="5">
    <location>
        <begin position="312"/>
        <end position="485"/>
    </location>
</feature>
<protein>
    <submittedName>
        <fullName evidence="7">DEAD/DEAH box helicase</fullName>
    </submittedName>
</protein>
<reference evidence="7 8" key="1">
    <citation type="submission" date="2020-01" db="EMBL/GenBank/DDBJ databases">
        <title>Draft genome assembly of Ensifer adhaerens T173.</title>
        <authorList>
            <person name="Craig J.E."/>
            <person name="Stinchcombe J.R."/>
        </authorList>
    </citation>
    <scope>NUCLEOTIDE SEQUENCE [LARGE SCALE GENOMIC DNA]</scope>
    <source>
        <strain evidence="7 8">T173</strain>
    </source>
</reference>
<dbReference type="InterPro" id="IPR001650">
    <property type="entry name" value="Helicase_C-like"/>
</dbReference>
<dbReference type="PROSITE" id="PS51194">
    <property type="entry name" value="HELICASE_CTER"/>
    <property type="match status" value="1"/>
</dbReference>
<dbReference type="RefSeq" id="WP_203528987.1">
    <property type="nucleotide sequence ID" value="NZ_CP083375.1"/>
</dbReference>
<dbReference type="GO" id="GO:0005524">
    <property type="term" value="F:ATP binding"/>
    <property type="evidence" value="ECO:0007669"/>
    <property type="project" value="UniProtKB-KW"/>
</dbReference>
<feature type="domain" description="Helicase C-terminal" evidence="6">
    <location>
        <begin position="571"/>
        <end position="734"/>
    </location>
</feature>
<dbReference type="InterPro" id="IPR027417">
    <property type="entry name" value="P-loop_NTPase"/>
</dbReference>
<dbReference type="InterPro" id="IPR014001">
    <property type="entry name" value="Helicase_ATP-bd"/>
</dbReference>
<keyword evidence="1" id="KW-0547">Nucleotide-binding</keyword>
<dbReference type="CDD" id="cd17921">
    <property type="entry name" value="DEXHc_Ski2"/>
    <property type="match status" value="1"/>
</dbReference>
<evidence type="ECO:0000259" key="6">
    <source>
        <dbReference type="PROSITE" id="PS51194"/>
    </source>
</evidence>
<keyword evidence="3 7" id="KW-0347">Helicase</keyword>
<keyword evidence="4" id="KW-0067">ATP-binding</keyword>
<comment type="caution">
    <text evidence="7">The sequence shown here is derived from an EMBL/GenBank/DDBJ whole genome shotgun (WGS) entry which is preliminary data.</text>
</comment>
<organism evidence="7 8">
    <name type="scientific">Ensifer canadensis</name>
    <dbReference type="NCBI Taxonomy" id="555315"/>
    <lineage>
        <taxon>Bacteria</taxon>
        <taxon>Pseudomonadati</taxon>
        <taxon>Pseudomonadota</taxon>
        <taxon>Alphaproteobacteria</taxon>
        <taxon>Hyphomicrobiales</taxon>
        <taxon>Rhizobiaceae</taxon>
        <taxon>Sinorhizobium/Ensifer group</taxon>
        <taxon>Ensifer</taxon>
    </lineage>
</organism>
<keyword evidence="8" id="KW-1185">Reference proteome</keyword>
<evidence type="ECO:0000313" key="8">
    <source>
        <dbReference type="Proteomes" id="UP000744980"/>
    </source>
</evidence>
<dbReference type="PANTHER" id="PTHR47961:SF10">
    <property type="entry name" value="ATP-DEPENDENT DNA HELICASE HEL308"/>
    <property type="match status" value="1"/>
</dbReference>
<dbReference type="InterPro" id="IPR011545">
    <property type="entry name" value="DEAD/DEAH_box_helicase_dom"/>
</dbReference>
<dbReference type="SMART" id="SM00487">
    <property type="entry name" value="DEXDc"/>
    <property type="match status" value="1"/>
</dbReference>
<keyword evidence="2" id="KW-0378">Hydrolase</keyword>
<dbReference type="PANTHER" id="PTHR47961">
    <property type="entry name" value="DNA POLYMERASE THETA, PUTATIVE (AFU_ORTHOLOGUE AFUA_1G05260)-RELATED"/>
    <property type="match status" value="1"/>
</dbReference>
<proteinExistence type="predicted"/>
<name>A0AAW4FS16_9HYPH</name>
<dbReference type="InterPro" id="IPR050474">
    <property type="entry name" value="Hel308_SKI2-like"/>
</dbReference>
<sequence>MSSAENIFDTAYRRQLLARVDDGVFQAALSHAPTAAPIDELIELKIGAMVDYETWINEIDVSTAIGASPNISEVTASQVFDQWLAYVGAASAQRRIELRDLFLASSVALWARRPTELRHLLRLPIVSAIIDPASDDTRSWPVKVQDIISRALILIARQSSREDVGKARRCIDDLRELQGKMDGALLASTDHPQRSALTLLALYHAGQATIVLTDYVLNGEFVGTSGRPVNVVTELQTLMRKAHEYAVLSSDPELMTWIISVSLISGKLREDSIWANGSNINEKIDALVRSVSTREGAILSMLPSQQDALAKNLLDPQREAVILQMPTSSGKTLMAELAILQTLSGYADARVIYVTPTRALATQVRRTLGADFAELNIDVTAAGSAFEEDPFEQALLNRLSGVVVSTPEKLDLLLRSRTEWFEQIRLVIVDEAHLLKDGERGARLELLLANIRREHAHIRLLLLTPFVENAQDVAAWLSQDRGREVEVKWRPSRLIVGLASLKGRQGTRRIEIEWKEPHRSSALTSTVMLLTEEERNKFRESSSAQTKAITIGRRLQSLGPSLMMFPASRIAAEEAALEMAEQRAAIDPTLAPPEFRVAIALASNEYGEDSQLANCLRKGVAFHHSALSSELRYLVERLAAIGTLEFIAATTTLAQGMNFPVSSVVVHSVHKPYAGPLSPGEFWNIAGRAGRVGLSERGVIVFANSEHRELWEHYTASLSEKIDSALAAAIERIADGADIKSAYRTNEGIRPFIQYLGHSVARLGAQQTSSELERLVNASFAGRSDTARTKLLQFARRYLGQITGKQQSYMKVADETGLASFSFDELYATIRTDPLLSGGTAQMLQQPDGLKHLIDALAKLPELSLALDLGHGTIDTKAVADVVHKWINGSTVAEIAPSFRGKSEADRIREAGRYVFGLVSQTVSWGAHAFLRGRDMVGGEGAALEGEDRMLPAYIQYGVSSPGSVMASILGIPRQLASGMAALYSEENGSLRPEDGSRFRTFLETSRVEAWRDAIHGTRIADFVSADDLRSVWRDSQGINRRPVQTPVRG</sequence>
<dbReference type="PROSITE" id="PS51192">
    <property type="entry name" value="HELICASE_ATP_BIND_1"/>
    <property type="match status" value="1"/>
</dbReference>
<evidence type="ECO:0000256" key="2">
    <source>
        <dbReference type="ARBA" id="ARBA00022801"/>
    </source>
</evidence>
<gene>
    <name evidence="7" type="ORF">GFB56_25195</name>
</gene>
<dbReference type="Pfam" id="PF00270">
    <property type="entry name" value="DEAD"/>
    <property type="match status" value="1"/>
</dbReference>